<evidence type="ECO:0000256" key="2">
    <source>
        <dbReference type="ARBA" id="ARBA00006727"/>
    </source>
</evidence>
<dbReference type="SUPFAM" id="SSF103473">
    <property type="entry name" value="MFS general substrate transporter"/>
    <property type="match status" value="1"/>
</dbReference>
<keyword evidence="4" id="KW-0472">Membrane</keyword>
<evidence type="ECO:0000256" key="1">
    <source>
        <dbReference type="ARBA" id="ARBA00004141"/>
    </source>
</evidence>
<keyword evidence="7" id="KW-1185">Reference proteome</keyword>
<sequence length="498" mass="53948">MEHSSNNGFHGEEKDKEILGNSDLRAESLASQERLGEKSVENGAIRKETDSPSSVDSVAVEKDCDPEVQDVRVEGINDNDNDLEAATKVASHVPSVRDLTTIPDGGTMAWLQVVGSFFLFWNSWGIINTFGVYQTYYQEELLSSNSPSSIAWIGSIQAFLLLFVGAFCGPLYDAGYFRQLIMTGTFFLVFGHMMLSLCKEYWQVLLAQAFCTGAGPGFLFVPSVAILSTYFRKKIAFSVGVAAAGSSLGGVIYPIMLHKLIPQVGFGWAVRIIGFTVLATLMVPNTVMKMRARPASKRKAVDWTAFRDLPFMLFTLSSFVGFMGLYMPFFYIESFAISRGITDANLGFYLLSIINSASTFGRVLPNFVADRIGPFNVFIPATLLSGIITLCTIPVNSLGGIVCICVFYGFCSGAFVSVPPTIMVHLTDNRGMIGTRMGMSFGFTSIGMLIGAPVGGAILDSGGYTAVWIWGGVLICSGGMLTTLARIAKYGPNPIKRA</sequence>
<dbReference type="PANTHER" id="PTHR11360:SF234">
    <property type="entry name" value="MFS-TYPE TRANSPORTER DBAD-RELATED"/>
    <property type="match status" value="1"/>
</dbReference>
<feature type="transmembrane region" description="Helical" evidence="4">
    <location>
        <begin position="150"/>
        <end position="169"/>
    </location>
</feature>
<evidence type="ECO:0000259" key="5">
    <source>
        <dbReference type="PROSITE" id="PS50850"/>
    </source>
</evidence>
<feature type="transmembrane region" description="Helical" evidence="4">
    <location>
        <begin position="268"/>
        <end position="288"/>
    </location>
</feature>
<accession>A0A9P4M815</accession>
<organism evidence="6 7">
    <name type="scientific">Rhizodiscina lignyota</name>
    <dbReference type="NCBI Taxonomy" id="1504668"/>
    <lineage>
        <taxon>Eukaryota</taxon>
        <taxon>Fungi</taxon>
        <taxon>Dikarya</taxon>
        <taxon>Ascomycota</taxon>
        <taxon>Pezizomycotina</taxon>
        <taxon>Dothideomycetes</taxon>
        <taxon>Pleosporomycetidae</taxon>
        <taxon>Aulographales</taxon>
        <taxon>Rhizodiscinaceae</taxon>
        <taxon>Rhizodiscina</taxon>
    </lineage>
</organism>
<dbReference type="PANTHER" id="PTHR11360">
    <property type="entry name" value="MONOCARBOXYLATE TRANSPORTER"/>
    <property type="match status" value="1"/>
</dbReference>
<feature type="transmembrane region" description="Helical" evidence="4">
    <location>
        <begin position="344"/>
        <end position="363"/>
    </location>
</feature>
<dbReference type="PROSITE" id="PS50850">
    <property type="entry name" value="MFS"/>
    <property type="match status" value="1"/>
</dbReference>
<evidence type="ECO:0000256" key="3">
    <source>
        <dbReference type="SAM" id="MobiDB-lite"/>
    </source>
</evidence>
<dbReference type="InterPro" id="IPR036259">
    <property type="entry name" value="MFS_trans_sf"/>
</dbReference>
<feature type="compositionally biased region" description="Basic and acidic residues" evidence="3">
    <location>
        <begin position="34"/>
        <end position="50"/>
    </location>
</feature>
<feature type="domain" description="Major facilitator superfamily (MFS) profile" evidence="5">
    <location>
        <begin position="109"/>
        <end position="489"/>
    </location>
</feature>
<dbReference type="OrthoDB" id="6509908at2759"/>
<comment type="caution">
    <text evidence="6">The sequence shown here is derived from an EMBL/GenBank/DDBJ whole genome shotgun (WGS) entry which is preliminary data.</text>
</comment>
<dbReference type="Proteomes" id="UP000799772">
    <property type="component" value="Unassembled WGS sequence"/>
</dbReference>
<dbReference type="GO" id="GO:0022857">
    <property type="term" value="F:transmembrane transporter activity"/>
    <property type="evidence" value="ECO:0007669"/>
    <property type="project" value="InterPro"/>
</dbReference>
<feature type="transmembrane region" description="Helical" evidence="4">
    <location>
        <begin position="235"/>
        <end position="256"/>
    </location>
</feature>
<feature type="transmembrane region" description="Helical" evidence="4">
    <location>
        <begin position="176"/>
        <end position="195"/>
    </location>
</feature>
<name>A0A9P4M815_9PEZI</name>
<evidence type="ECO:0000313" key="6">
    <source>
        <dbReference type="EMBL" id="KAF2097887.1"/>
    </source>
</evidence>
<feature type="transmembrane region" description="Helical" evidence="4">
    <location>
        <begin position="309"/>
        <end position="332"/>
    </location>
</feature>
<dbReference type="Pfam" id="PF07690">
    <property type="entry name" value="MFS_1"/>
    <property type="match status" value="1"/>
</dbReference>
<dbReference type="AlphaFoldDB" id="A0A9P4M815"/>
<feature type="transmembrane region" description="Helical" evidence="4">
    <location>
        <begin position="375"/>
        <end position="395"/>
    </location>
</feature>
<comment type="similarity">
    <text evidence="2">Belongs to the major facilitator superfamily. Monocarboxylate porter (TC 2.A.1.13) family.</text>
</comment>
<proteinExistence type="inferred from homology"/>
<reference evidence="6" key="1">
    <citation type="journal article" date="2020" name="Stud. Mycol.">
        <title>101 Dothideomycetes genomes: a test case for predicting lifestyles and emergence of pathogens.</title>
        <authorList>
            <person name="Haridas S."/>
            <person name="Albert R."/>
            <person name="Binder M."/>
            <person name="Bloem J."/>
            <person name="Labutti K."/>
            <person name="Salamov A."/>
            <person name="Andreopoulos B."/>
            <person name="Baker S."/>
            <person name="Barry K."/>
            <person name="Bills G."/>
            <person name="Bluhm B."/>
            <person name="Cannon C."/>
            <person name="Castanera R."/>
            <person name="Culley D."/>
            <person name="Daum C."/>
            <person name="Ezra D."/>
            <person name="Gonzalez J."/>
            <person name="Henrissat B."/>
            <person name="Kuo A."/>
            <person name="Liang C."/>
            <person name="Lipzen A."/>
            <person name="Lutzoni F."/>
            <person name="Magnuson J."/>
            <person name="Mondo S."/>
            <person name="Nolan M."/>
            <person name="Ohm R."/>
            <person name="Pangilinan J."/>
            <person name="Park H.-J."/>
            <person name="Ramirez L."/>
            <person name="Alfaro M."/>
            <person name="Sun H."/>
            <person name="Tritt A."/>
            <person name="Yoshinaga Y."/>
            <person name="Zwiers L.-H."/>
            <person name="Turgeon B."/>
            <person name="Goodwin S."/>
            <person name="Spatafora J."/>
            <person name="Crous P."/>
            <person name="Grigoriev I."/>
        </authorList>
    </citation>
    <scope>NUCLEOTIDE SEQUENCE</scope>
    <source>
        <strain evidence="6">CBS 133067</strain>
    </source>
</reference>
<dbReference type="InterPro" id="IPR050327">
    <property type="entry name" value="Proton-linked_MCT"/>
</dbReference>
<gene>
    <name evidence="6" type="ORF">NA57DRAFT_40448</name>
</gene>
<dbReference type="CDD" id="cd17352">
    <property type="entry name" value="MFS_MCT_SLC16"/>
    <property type="match status" value="1"/>
</dbReference>
<comment type="subcellular location">
    <subcellularLocation>
        <location evidence="1">Membrane</location>
        <topology evidence="1">Multi-pass membrane protein</topology>
    </subcellularLocation>
</comment>
<protein>
    <submittedName>
        <fullName evidence="6">MFS general substrate transporter</fullName>
    </submittedName>
</protein>
<evidence type="ECO:0000313" key="7">
    <source>
        <dbReference type="Proteomes" id="UP000799772"/>
    </source>
</evidence>
<dbReference type="InterPro" id="IPR020846">
    <property type="entry name" value="MFS_dom"/>
</dbReference>
<dbReference type="EMBL" id="ML978127">
    <property type="protein sequence ID" value="KAF2097887.1"/>
    <property type="molecule type" value="Genomic_DNA"/>
</dbReference>
<dbReference type="Gene3D" id="1.20.1250.20">
    <property type="entry name" value="MFS general substrate transporter like domains"/>
    <property type="match status" value="1"/>
</dbReference>
<dbReference type="InterPro" id="IPR011701">
    <property type="entry name" value="MFS"/>
</dbReference>
<keyword evidence="4" id="KW-0812">Transmembrane</keyword>
<feature type="transmembrane region" description="Helical" evidence="4">
    <location>
        <begin position="401"/>
        <end position="426"/>
    </location>
</feature>
<keyword evidence="4" id="KW-1133">Transmembrane helix</keyword>
<feature type="transmembrane region" description="Helical" evidence="4">
    <location>
        <begin position="465"/>
        <end position="488"/>
    </location>
</feature>
<feature type="region of interest" description="Disordered" evidence="3">
    <location>
        <begin position="1"/>
        <end position="60"/>
    </location>
</feature>
<feature type="transmembrane region" description="Helical" evidence="4">
    <location>
        <begin position="438"/>
        <end position="459"/>
    </location>
</feature>
<feature type="transmembrane region" description="Helical" evidence="4">
    <location>
        <begin position="109"/>
        <end position="130"/>
    </location>
</feature>
<evidence type="ECO:0000256" key="4">
    <source>
        <dbReference type="SAM" id="Phobius"/>
    </source>
</evidence>
<dbReference type="GO" id="GO:0016020">
    <property type="term" value="C:membrane"/>
    <property type="evidence" value="ECO:0007669"/>
    <property type="project" value="UniProtKB-SubCell"/>
</dbReference>
<feature type="transmembrane region" description="Helical" evidence="4">
    <location>
        <begin position="201"/>
        <end position="228"/>
    </location>
</feature>